<name>A0A2P2LPG2_RHIMU</name>
<sequence>MVRTSRHVNVLNKETYFMTWFQ</sequence>
<protein>
    <submittedName>
        <fullName evidence="1">Uncharacterized protein</fullName>
    </submittedName>
</protein>
<reference evidence="1" key="1">
    <citation type="submission" date="2018-02" db="EMBL/GenBank/DDBJ databases">
        <title>Rhizophora mucronata_Transcriptome.</title>
        <authorList>
            <person name="Meera S.P."/>
            <person name="Sreeshan A."/>
            <person name="Augustine A."/>
        </authorList>
    </citation>
    <scope>NUCLEOTIDE SEQUENCE</scope>
    <source>
        <tissue evidence="1">Leaf</tissue>
    </source>
</reference>
<dbReference type="EMBL" id="GGEC01039371">
    <property type="protein sequence ID" value="MBX19855.1"/>
    <property type="molecule type" value="Transcribed_RNA"/>
</dbReference>
<dbReference type="AlphaFoldDB" id="A0A2P2LPG2"/>
<evidence type="ECO:0000313" key="1">
    <source>
        <dbReference type="EMBL" id="MBX19855.1"/>
    </source>
</evidence>
<proteinExistence type="predicted"/>
<accession>A0A2P2LPG2</accession>
<organism evidence="1">
    <name type="scientific">Rhizophora mucronata</name>
    <name type="common">Asiatic mangrove</name>
    <dbReference type="NCBI Taxonomy" id="61149"/>
    <lineage>
        <taxon>Eukaryota</taxon>
        <taxon>Viridiplantae</taxon>
        <taxon>Streptophyta</taxon>
        <taxon>Embryophyta</taxon>
        <taxon>Tracheophyta</taxon>
        <taxon>Spermatophyta</taxon>
        <taxon>Magnoliopsida</taxon>
        <taxon>eudicotyledons</taxon>
        <taxon>Gunneridae</taxon>
        <taxon>Pentapetalae</taxon>
        <taxon>rosids</taxon>
        <taxon>fabids</taxon>
        <taxon>Malpighiales</taxon>
        <taxon>Rhizophoraceae</taxon>
        <taxon>Rhizophora</taxon>
    </lineage>
</organism>